<feature type="domain" description="Ketoreductase" evidence="3">
    <location>
        <begin position="9"/>
        <end position="172"/>
    </location>
</feature>
<dbReference type="AlphaFoldDB" id="A0A2L2LLY6"/>
<proteinExistence type="inferred from homology"/>
<evidence type="ECO:0000313" key="5">
    <source>
        <dbReference type="Proteomes" id="UP000237717"/>
    </source>
</evidence>
<dbReference type="Proteomes" id="UP000237717">
    <property type="component" value="Plasmid pAt1D1609a"/>
</dbReference>
<organism evidence="4 5">
    <name type="scientific">Agrobacterium tumefaciens</name>
    <dbReference type="NCBI Taxonomy" id="358"/>
    <lineage>
        <taxon>Bacteria</taxon>
        <taxon>Pseudomonadati</taxon>
        <taxon>Pseudomonadota</taxon>
        <taxon>Alphaproteobacteria</taxon>
        <taxon>Hyphomicrobiales</taxon>
        <taxon>Rhizobiaceae</taxon>
        <taxon>Rhizobium/Agrobacterium group</taxon>
        <taxon>Agrobacterium</taxon>
        <taxon>Agrobacterium tumefaciens complex</taxon>
    </lineage>
</organism>
<dbReference type="InterPro" id="IPR036291">
    <property type="entry name" value="NAD(P)-bd_dom_sf"/>
</dbReference>
<dbReference type="Pfam" id="PF13561">
    <property type="entry name" value="adh_short_C2"/>
    <property type="match status" value="1"/>
</dbReference>
<dbReference type="PRINTS" id="PR00081">
    <property type="entry name" value="GDHRDH"/>
</dbReference>
<dbReference type="GO" id="GO:0016491">
    <property type="term" value="F:oxidoreductase activity"/>
    <property type="evidence" value="ECO:0007669"/>
    <property type="project" value="UniProtKB-KW"/>
</dbReference>
<name>A0A2L2LLY6_AGRTU</name>
<keyword evidence="2" id="KW-0560">Oxidoreductase</keyword>
<reference evidence="4 5" key="1">
    <citation type="submission" date="2018-02" db="EMBL/GenBank/DDBJ databases">
        <title>Complete genome sequence of Agrobacterium tumefaciens 1D1609.</title>
        <authorList>
            <person name="Cho S.-T."/>
            <person name="Haryono M."/>
            <person name="Chang H.-H."/>
            <person name="Santos M.N."/>
            <person name="Lai E.-M."/>
            <person name="Kuo C.-H."/>
        </authorList>
    </citation>
    <scope>NUCLEOTIDE SEQUENCE [LARGE SCALE GENOMIC DNA]</scope>
    <source>
        <strain evidence="4 5">1D1609</strain>
        <plasmid evidence="5">Plasmid pat1d1609a</plasmid>
    </source>
</reference>
<dbReference type="EMBL" id="CP026927">
    <property type="protein sequence ID" value="AVH45339.1"/>
    <property type="molecule type" value="Genomic_DNA"/>
</dbReference>
<sequence length="238" mass="25086">MRETQIDRPVAVITGAGRGIGAAIARELHGRGYRLALLSPSGSAVELAKELGGVGIVGTTASLTDLEALVRTALDTFGRIDAVVNNTGHPPTGNLLDIDDELWKAGNESVLLSVQRMAKLATPAMLRQGGGAFLNITTLATFEPDANYPISCAYRAAVAAYTKMYSDLYGPKNIRMNAILPGYIDSMNHDAAFAASIPLRRIGAAAEIAKTAAFLLSDDAGYITGQNLRVDGGLTRHM</sequence>
<geneLocation type="plasmid" evidence="5">
    <name>pat1d1609a</name>
</geneLocation>
<accession>A0A2L2LLY6</accession>
<dbReference type="RefSeq" id="WP_104680374.1">
    <property type="nucleotide sequence ID" value="NZ_CP026927.1"/>
</dbReference>
<evidence type="ECO:0000256" key="1">
    <source>
        <dbReference type="ARBA" id="ARBA00006484"/>
    </source>
</evidence>
<evidence type="ECO:0000259" key="3">
    <source>
        <dbReference type="SMART" id="SM00822"/>
    </source>
</evidence>
<keyword evidence="4" id="KW-0614">Plasmid</keyword>
<protein>
    <submittedName>
        <fullName evidence="4">3-oxoacyl-ACP reductase</fullName>
    </submittedName>
</protein>
<dbReference type="PANTHER" id="PTHR43639">
    <property type="entry name" value="OXIDOREDUCTASE, SHORT-CHAIN DEHYDROGENASE/REDUCTASE FAMILY (AFU_ORTHOLOGUE AFUA_5G02870)"/>
    <property type="match status" value="1"/>
</dbReference>
<gene>
    <name evidence="4" type="ORF">At1D1609_53060</name>
</gene>
<evidence type="ECO:0000313" key="4">
    <source>
        <dbReference type="EMBL" id="AVH45339.1"/>
    </source>
</evidence>
<dbReference type="SUPFAM" id="SSF51735">
    <property type="entry name" value="NAD(P)-binding Rossmann-fold domains"/>
    <property type="match status" value="1"/>
</dbReference>
<dbReference type="SMART" id="SM00822">
    <property type="entry name" value="PKS_KR"/>
    <property type="match status" value="1"/>
</dbReference>
<comment type="similarity">
    <text evidence="1">Belongs to the short-chain dehydrogenases/reductases (SDR) family.</text>
</comment>
<dbReference type="InterPro" id="IPR057326">
    <property type="entry name" value="KR_dom"/>
</dbReference>
<dbReference type="PANTHER" id="PTHR43639:SF1">
    <property type="entry name" value="SHORT-CHAIN DEHYDROGENASE_REDUCTASE FAMILY PROTEIN"/>
    <property type="match status" value="1"/>
</dbReference>
<dbReference type="Gene3D" id="3.40.50.720">
    <property type="entry name" value="NAD(P)-binding Rossmann-like Domain"/>
    <property type="match status" value="1"/>
</dbReference>
<dbReference type="InterPro" id="IPR002347">
    <property type="entry name" value="SDR_fam"/>
</dbReference>
<evidence type="ECO:0000256" key="2">
    <source>
        <dbReference type="ARBA" id="ARBA00023002"/>
    </source>
</evidence>